<feature type="domain" description="Lytic transglycosylase superhelical linker" evidence="6">
    <location>
        <begin position="413"/>
        <end position="472"/>
    </location>
</feature>
<gene>
    <name evidence="7" type="ORF">ISP14_05690</name>
</gene>
<dbReference type="InterPro" id="IPR012289">
    <property type="entry name" value="Lytic_TGlycosylase_superhlx_L"/>
</dbReference>
<feature type="chain" id="PRO_5046835027" evidence="4">
    <location>
        <begin position="35"/>
        <end position="700"/>
    </location>
</feature>
<dbReference type="InterPro" id="IPR023346">
    <property type="entry name" value="Lysozyme-like_dom_sf"/>
</dbReference>
<reference evidence="7 8" key="1">
    <citation type="submission" date="2020-10" db="EMBL/GenBank/DDBJ databases">
        <title>Phylogeny of dyella-like bacteria.</title>
        <authorList>
            <person name="Fu J."/>
        </authorList>
    </citation>
    <scope>NUCLEOTIDE SEQUENCE [LARGE SCALE GENOMIC DNA]</scope>
    <source>
        <strain evidence="7 8">DKC-1</strain>
    </source>
</reference>
<dbReference type="PANTHER" id="PTHR37423">
    <property type="entry name" value="SOLUBLE LYTIC MUREIN TRANSGLYCOSYLASE-RELATED"/>
    <property type="match status" value="1"/>
</dbReference>
<evidence type="ECO:0000256" key="4">
    <source>
        <dbReference type="SAM" id="SignalP"/>
    </source>
</evidence>
<accession>A0ABW8KGJ9</accession>
<dbReference type="Gene3D" id="1.25.20.10">
    <property type="entry name" value="Bacterial muramidases"/>
    <property type="match status" value="1"/>
</dbReference>
<dbReference type="Pfam" id="PF01464">
    <property type="entry name" value="SLT"/>
    <property type="match status" value="1"/>
</dbReference>
<protein>
    <submittedName>
        <fullName evidence="7">Transglycosylase SLT domain-containing protein</fullName>
    </submittedName>
</protein>
<feature type="domain" description="Transglycosylase SLT" evidence="5">
    <location>
        <begin position="494"/>
        <end position="603"/>
    </location>
</feature>
<dbReference type="RefSeq" id="WP_404537004.1">
    <property type="nucleotide sequence ID" value="NZ_JADIKL010000002.1"/>
</dbReference>
<keyword evidence="8" id="KW-1185">Reference proteome</keyword>
<dbReference type="InterPro" id="IPR008939">
    <property type="entry name" value="Lytic_TGlycosylase_superhlx_U"/>
</dbReference>
<name>A0ABW8KGJ9_9GAMM</name>
<dbReference type="Pfam" id="PF14718">
    <property type="entry name" value="SLT_L"/>
    <property type="match status" value="1"/>
</dbReference>
<feature type="compositionally biased region" description="Polar residues" evidence="3">
    <location>
        <begin position="674"/>
        <end position="688"/>
    </location>
</feature>
<evidence type="ECO:0000256" key="2">
    <source>
        <dbReference type="ARBA" id="ARBA00022729"/>
    </source>
</evidence>
<feature type="region of interest" description="Disordered" evidence="3">
    <location>
        <begin position="658"/>
        <end position="700"/>
    </location>
</feature>
<dbReference type="SUPFAM" id="SSF48435">
    <property type="entry name" value="Bacterial muramidases"/>
    <property type="match status" value="1"/>
</dbReference>
<dbReference type="PANTHER" id="PTHR37423:SF5">
    <property type="entry name" value="SOLUBLE LYTIC MUREIN TRANSGLYCOSYLASE"/>
    <property type="match status" value="1"/>
</dbReference>
<evidence type="ECO:0000313" key="8">
    <source>
        <dbReference type="Proteomes" id="UP001620397"/>
    </source>
</evidence>
<comment type="caution">
    <text evidence="7">The sequence shown here is derived from an EMBL/GenBank/DDBJ whole genome shotgun (WGS) entry which is preliminary data.</text>
</comment>
<dbReference type="Proteomes" id="UP001620397">
    <property type="component" value="Unassembled WGS sequence"/>
</dbReference>
<dbReference type="InterPro" id="IPR037061">
    <property type="entry name" value="Lytic_TGlycoase_superhlx_L_sf"/>
</dbReference>
<organism evidence="7 8">
    <name type="scientific">Dyella agri</name>
    <dbReference type="NCBI Taxonomy" id="1926869"/>
    <lineage>
        <taxon>Bacteria</taxon>
        <taxon>Pseudomonadati</taxon>
        <taxon>Pseudomonadota</taxon>
        <taxon>Gammaproteobacteria</taxon>
        <taxon>Lysobacterales</taxon>
        <taxon>Rhodanobacteraceae</taxon>
        <taxon>Dyella</taxon>
    </lineage>
</organism>
<evidence type="ECO:0000256" key="3">
    <source>
        <dbReference type="SAM" id="MobiDB-lite"/>
    </source>
</evidence>
<keyword evidence="2 4" id="KW-0732">Signal</keyword>
<evidence type="ECO:0000259" key="5">
    <source>
        <dbReference type="Pfam" id="PF01464"/>
    </source>
</evidence>
<dbReference type="Gene3D" id="1.10.1240.20">
    <property type="entry name" value="Lytic transglycosylase, superhelical linker domain"/>
    <property type="match status" value="1"/>
</dbReference>
<proteinExistence type="inferred from homology"/>
<feature type="signal peptide" evidence="4">
    <location>
        <begin position="1"/>
        <end position="34"/>
    </location>
</feature>
<evidence type="ECO:0000313" key="7">
    <source>
        <dbReference type="EMBL" id="MFK2930282.1"/>
    </source>
</evidence>
<dbReference type="InterPro" id="IPR008258">
    <property type="entry name" value="Transglycosylase_SLT_dom_1"/>
</dbReference>
<evidence type="ECO:0000256" key="1">
    <source>
        <dbReference type="ARBA" id="ARBA00007734"/>
    </source>
</evidence>
<evidence type="ECO:0000259" key="6">
    <source>
        <dbReference type="Pfam" id="PF14718"/>
    </source>
</evidence>
<dbReference type="EMBL" id="JADIKL010000002">
    <property type="protein sequence ID" value="MFK2930282.1"/>
    <property type="molecule type" value="Genomic_DNA"/>
</dbReference>
<comment type="similarity">
    <text evidence="1">Belongs to the transglycosylase Slt family.</text>
</comment>
<dbReference type="Gene3D" id="1.10.530.10">
    <property type="match status" value="1"/>
</dbReference>
<dbReference type="CDD" id="cd13401">
    <property type="entry name" value="Slt70-like"/>
    <property type="match status" value="1"/>
</dbReference>
<dbReference type="SUPFAM" id="SSF53955">
    <property type="entry name" value="Lysozyme-like"/>
    <property type="match status" value="1"/>
</dbReference>
<sequence>MFAKAAPWRRSLTHLAALLLTGSALLATTTGARAAAPDEAQRAAFKQAWASAQQGGDGWRAWAAQLRDYPLYPYLPAAALEHDIRQTDLATVQAYLKQYPELIPAQDLRRDFLLELARRKDWSSFLALYQPGLGDALACDALQARMAGGAPLNFDTDLATLWSRPELPGACDPVLQAAHDQGLLTTTRLWTRIDRATDAGKSGTIATLAPWLPAPQDAEAQRLAQALRDPAAALAAASNWPNTARARQAATLALERQARRDTKAADASWQQLQARFPFSSTQRETVQRALALFHATDFDTMALDRLIALPAAAQTAATREWRARVALAEQDWPAVLAAIAAMPSTQQQDGEWRWFRARALAATGHPEQAQGIYQDLAGEATFYGFLAADQLKQSYAICPLAPVGNPQQEQLLLQQPGLLRAFELYAVDLPKLARREWSRALEGADAGTREQAAELANRRGWFDRAVFTFTYGDTLRYYALRFPLASQDGVVPQAQQAGIDPAWAYGILRAESAWVSDARSGADARGLMQLVPGSAAEVARRSGLTWAGGDSLYDPAVNIALGTRYLAQLALRYNGMPWLTSAAYNAGPNRVDQWVDARNALAPDLFIATMPFKETREYVTRVMAFSVIYDWRLHGSALPISGRLTPFGQPYALPNSLTPRKTVDCPAPPPPAPTSSVQLPASAASATDSGAPAPATSRRR</sequence>